<organism evidence="4 5">
    <name type="scientific">Limosilactobacillus gastricus PS3</name>
    <dbReference type="NCBI Taxonomy" id="1144300"/>
    <lineage>
        <taxon>Bacteria</taxon>
        <taxon>Bacillati</taxon>
        <taxon>Bacillota</taxon>
        <taxon>Bacilli</taxon>
        <taxon>Lactobacillales</taxon>
        <taxon>Lactobacillaceae</taxon>
        <taxon>Limosilactobacillus</taxon>
    </lineage>
</organism>
<dbReference type="InterPro" id="IPR001647">
    <property type="entry name" value="HTH_TetR"/>
</dbReference>
<evidence type="ECO:0000256" key="2">
    <source>
        <dbReference type="PROSITE-ProRule" id="PRU00335"/>
    </source>
</evidence>
<dbReference type="PROSITE" id="PS50977">
    <property type="entry name" value="HTH_TETR_2"/>
    <property type="match status" value="1"/>
</dbReference>
<comment type="caution">
    <text evidence="4">The sequence shown here is derived from an EMBL/GenBank/DDBJ whole genome shotgun (WGS) entry which is preliminary data.</text>
</comment>
<dbReference type="Pfam" id="PF00440">
    <property type="entry name" value="TetR_N"/>
    <property type="match status" value="1"/>
</dbReference>
<dbReference type="RefSeq" id="WP_007121867.1">
    <property type="nucleotide sequence ID" value="NZ_AICN01000018.1"/>
</dbReference>
<dbReference type="EMBL" id="AICN01000018">
    <property type="protein sequence ID" value="EHS87278.1"/>
    <property type="molecule type" value="Genomic_DNA"/>
</dbReference>
<dbReference type="Gene3D" id="1.10.357.10">
    <property type="entry name" value="Tetracycline Repressor, domain 2"/>
    <property type="match status" value="1"/>
</dbReference>
<dbReference type="GO" id="GO:0003677">
    <property type="term" value="F:DNA binding"/>
    <property type="evidence" value="ECO:0007669"/>
    <property type="project" value="UniProtKB-UniRule"/>
</dbReference>
<gene>
    <name evidence="4" type="ORF">PS3_18391</name>
</gene>
<dbReference type="PATRIC" id="fig|1144300.3.peg.385"/>
<sequence>MKASSYTGGSYETCRKKARNRQLILTTTTEMIYQVGVAKTNLRQISKLSGLSVVTIYKYFTDKTDLINATISQMIEERFEQAESLIRTQDLPFIERIEKIPGPDKLNQELPEEIVQELIKTIADSPLLLKTLQERIKNFFQIIIIEGRKSNYIQTTASDQAIIDLFTLLIFRDNTGKAQPDPQRAADIIQIILYGLTNPGQQLTFHH</sequence>
<dbReference type="InterPro" id="IPR050624">
    <property type="entry name" value="HTH-type_Tx_Regulator"/>
</dbReference>
<proteinExistence type="predicted"/>
<protein>
    <recommendedName>
        <fullName evidence="3">HTH tetR-type domain-containing protein</fullName>
    </recommendedName>
</protein>
<evidence type="ECO:0000256" key="1">
    <source>
        <dbReference type="ARBA" id="ARBA00023125"/>
    </source>
</evidence>
<name>H4GII3_9LACO</name>
<feature type="domain" description="HTH tetR-type" evidence="3">
    <location>
        <begin position="18"/>
        <end position="78"/>
    </location>
</feature>
<dbReference type="AlphaFoldDB" id="H4GII3"/>
<keyword evidence="1 2" id="KW-0238">DNA-binding</keyword>
<evidence type="ECO:0000313" key="4">
    <source>
        <dbReference type="EMBL" id="EHS87278.1"/>
    </source>
</evidence>
<dbReference type="Proteomes" id="UP000004567">
    <property type="component" value="Unassembled WGS sequence"/>
</dbReference>
<feature type="DNA-binding region" description="H-T-H motif" evidence="2">
    <location>
        <begin position="41"/>
        <end position="60"/>
    </location>
</feature>
<dbReference type="PANTHER" id="PTHR43479:SF11">
    <property type="entry name" value="ACREF_ENVCD OPERON REPRESSOR-RELATED"/>
    <property type="match status" value="1"/>
</dbReference>
<dbReference type="STRING" id="1144300.PS3_18391"/>
<dbReference type="SUPFAM" id="SSF46689">
    <property type="entry name" value="Homeodomain-like"/>
    <property type="match status" value="1"/>
</dbReference>
<evidence type="ECO:0000259" key="3">
    <source>
        <dbReference type="PROSITE" id="PS50977"/>
    </source>
</evidence>
<accession>H4GII3</accession>
<dbReference type="InterPro" id="IPR009057">
    <property type="entry name" value="Homeodomain-like_sf"/>
</dbReference>
<dbReference type="OrthoDB" id="113732at2"/>
<reference evidence="4 5" key="1">
    <citation type="journal article" date="2013" name="Genome Announc.">
        <title>Genome Sequence of Lactobacillus gastricus PS3, a Strain Isolated from Human Milk.</title>
        <authorList>
            <person name="Martin V."/>
            <person name="Cardenas N."/>
            <person name="Jimenez E."/>
            <person name="Maldonado A."/>
            <person name="Rodriguez J.M."/>
            <person name="Fernandez L."/>
        </authorList>
    </citation>
    <scope>NUCLEOTIDE SEQUENCE [LARGE SCALE GENOMIC DNA]</scope>
    <source>
        <strain evidence="4 5">PS3</strain>
    </source>
</reference>
<evidence type="ECO:0000313" key="5">
    <source>
        <dbReference type="Proteomes" id="UP000004567"/>
    </source>
</evidence>
<dbReference type="PANTHER" id="PTHR43479">
    <property type="entry name" value="ACREF/ENVCD OPERON REPRESSOR-RELATED"/>
    <property type="match status" value="1"/>
</dbReference>